<gene>
    <name evidence="3" type="ORF">POVWA2_044720</name>
</gene>
<dbReference type="EMBL" id="FLRE01000165">
    <property type="protein sequence ID" value="SBT42829.1"/>
    <property type="molecule type" value="Genomic_DNA"/>
</dbReference>
<keyword evidence="2" id="KW-1133">Transmembrane helix</keyword>
<evidence type="ECO:0000256" key="2">
    <source>
        <dbReference type="SAM" id="Phobius"/>
    </source>
</evidence>
<feature type="compositionally biased region" description="Basic and acidic residues" evidence="1">
    <location>
        <begin position="651"/>
        <end position="661"/>
    </location>
</feature>
<feature type="compositionally biased region" description="Basic and acidic residues" evidence="1">
    <location>
        <begin position="2293"/>
        <end position="2308"/>
    </location>
</feature>
<feature type="compositionally biased region" description="Basic residues" evidence="1">
    <location>
        <begin position="629"/>
        <end position="650"/>
    </location>
</feature>
<evidence type="ECO:0000313" key="3">
    <source>
        <dbReference type="EMBL" id="SBT42829.1"/>
    </source>
</evidence>
<feature type="transmembrane region" description="Helical" evidence="2">
    <location>
        <begin position="216"/>
        <end position="237"/>
    </location>
</feature>
<feature type="region of interest" description="Disordered" evidence="1">
    <location>
        <begin position="2908"/>
        <end position="2988"/>
    </location>
</feature>
<reference evidence="4" key="1">
    <citation type="submission" date="2016-05" db="EMBL/GenBank/DDBJ databases">
        <authorList>
            <person name="Naeem Raeece"/>
        </authorList>
    </citation>
    <scope>NUCLEOTIDE SEQUENCE [LARGE SCALE GENOMIC DNA]</scope>
</reference>
<feature type="region of interest" description="Disordered" evidence="1">
    <location>
        <begin position="627"/>
        <end position="710"/>
    </location>
</feature>
<organism evidence="3 4">
    <name type="scientific">Plasmodium ovale wallikeri</name>
    <dbReference type="NCBI Taxonomy" id="864142"/>
    <lineage>
        <taxon>Eukaryota</taxon>
        <taxon>Sar</taxon>
        <taxon>Alveolata</taxon>
        <taxon>Apicomplexa</taxon>
        <taxon>Aconoidasida</taxon>
        <taxon>Haemosporida</taxon>
        <taxon>Plasmodiidae</taxon>
        <taxon>Plasmodium</taxon>
        <taxon>Plasmodium (Plasmodium)</taxon>
    </lineage>
</organism>
<dbReference type="Proteomes" id="UP000078550">
    <property type="component" value="Unassembled WGS sequence"/>
</dbReference>
<keyword evidence="2" id="KW-0472">Membrane</keyword>
<proteinExistence type="predicted"/>
<feature type="compositionally biased region" description="Polar residues" evidence="1">
    <location>
        <begin position="2441"/>
        <end position="2452"/>
    </location>
</feature>
<protein>
    <submittedName>
        <fullName evidence="3">Uncharacterized protein</fullName>
    </submittedName>
</protein>
<evidence type="ECO:0000313" key="4">
    <source>
        <dbReference type="Proteomes" id="UP000078550"/>
    </source>
</evidence>
<feature type="compositionally biased region" description="Basic and acidic residues" evidence="1">
    <location>
        <begin position="335"/>
        <end position="348"/>
    </location>
</feature>
<accession>A0A1A8ZG61</accession>
<keyword evidence="2" id="KW-0812">Transmembrane</keyword>
<feature type="compositionally biased region" description="Basic and acidic residues" evidence="1">
    <location>
        <begin position="2964"/>
        <end position="2988"/>
    </location>
</feature>
<feature type="compositionally biased region" description="Polar residues" evidence="1">
    <location>
        <begin position="2917"/>
        <end position="2929"/>
    </location>
</feature>
<feature type="region of interest" description="Disordered" evidence="1">
    <location>
        <begin position="2441"/>
        <end position="2461"/>
    </location>
</feature>
<feature type="transmembrane region" description="Helical" evidence="2">
    <location>
        <begin position="2360"/>
        <end position="2382"/>
    </location>
</feature>
<sequence>MKMLLYNALRGELKTEEKDKTLDKNILNDNIKKYDRHKLRAILRKYIRHNNRLLNYHKFKEVINNFEPFKNVFILYSNSFLNKNKIFDYTFRYAKIIKILYLNKKGKRLLYGDNYIKENTLTRNKKSRNHEKKIGLLLDDNKYAYNGNCNEHNYEENERYEVINFSYNLKRSDFEKLDKIIENSRITLPSFSYFDIYLFSNNKKLKYEINKKNIKYIDISSVLYYLYISVIIAYIHLKDFHNARGKFFEYIYLKRKLKKINKLCSESEKRKLRITSLISSELKSKIYNYYDTLLYEKKSSSFVPKGGGQHGGKRGPPPPGVRAEERTKKRGIRKNGKEMDKHTSDDITSKLKEEFTMANDNSGKDPAKEMMKKRSTLHNNELCALSSRVIEVDSNELHKGENKYCSYLKGNSSYGDANDLTAKCSDGNVMKEDALQGKGGSTHFNGKREKQVCKHRKGTWEDKEYLTLDEYLIFLKIKHKEMSLERLIDVLKYSSLEDKIWSMKKLRYIMNDEYNEKKNIYKKDKILKNLIKIKDKKYYFYNYFFDVLIYFSYFKQINIIEGLLVMALIYSKLNYLNVSIYIYKNVYLYFYYIFENFQKKRKSFDINQEMNKLHSFNIKSKENNASYAKGRKKGKRMDTLKKKKKKKKGKLKENLDLESHMKKNKGKSVLIEGTERKGKSNLVKKNNEDEEQGNEESRTNSGRHSYHGDRCDKYSEYVTDAEIIDEKGSDSMGTDGVSDEISVHTLNHLLRKLRCNNNFYFINDWLQGNRWFSCHSYSFLNNPMISPHLGHTNDIVVKNAINSYIRFSYKYIFNGIKKHIFIYLNLINHIETKYIFYQNNYKLKNLIYYLYLGKIIKCYDSNIFTYEKNFYVLKRIIFFHNNINSYHVNRNCLDNDQGLKSFFFKVYHSLGRNESSLFLCSGENEREEREEQEEREEKVELAECEELEYQDFSLPMSNLHKRYDLGSAQSNEQGNIDINGDNFKQSTLRLCTNDTGKSFLEANKETERGSKNWNEGKTECIDVKDHRRKPLPPLDSHSLNYSIYDISNSSLNANENAGEYQLNECTKKHCKTTNGCNLNVQDGLHQFVKSDPITHYVQAKKNGFPAKEAGKIETNRSVHLIDVVPTERCADNISPIGMKQNLFTVWKNTHVEDDMQSARNEDLKNFFNFRNNELKILIYNFLYLYIFDEYIYMNTHKKDINEYYNFVNVLKKKQKLRYRVYNFIYPSNQDIGNEITCYKNYLKEKYLSKNKRKEKKMYSSIFGEKTTVQVNVKKDISDKYKIKGIKGSKDIQNMRSKGNGENCSRQGEKRSTVDTVNSCKVGITQDSAINNVVYSAEDDANGDCIIRRGDDFKRSREQKKASLPVGSILIHNKKNYNSKIINLLRDTYKKNFFNYHMKINIEKYEHIYFLFLITEMLSVILLPYINANHFFTYIKCYRGTSDSNFTQIDRFRLENRLILRDEDISLKREKCKRKHNSGRINIHVSRRKRLLKNTREEISASIYNILNVKKVKFFPFGERGVNDTDSEEARNRRIFFKKNTLRNIKNETAYIQKYSLFNEKRENWKDTICSETYSTDLKKRISTKYNQHVNDNVYYISLCNFSKVKKQIMKSQNNLSQETKNMIENVFLFNDYYQVDTHELNKRFHSKGKYFLIKKYENIIALAFFTRYNTYLIFSLYQRIALLNYLYSNYNSVISILRYVNHIHCKLLNQYAGKSYTKNSVTSTRPDELCPRKVSHVDVNSEQVEWKKCMHSETGGESITKNTQSNLFFYMKDEDIHYENYIVNTYSTNYIHDKNNAQEKKDFLAKRTFYEKLSEIKSFRFSLFFDIFFELKVNFNHLNCAHICVQNSLKYLFFFLKNAHKFNFVVDARLKRWRTGDKTAKVATNRPAAQAANQAATKIVTQDKHSSMMQGKVYWRRTFSGDMLSGPFGRTKSMETPYRRSLSTPCRNEYNAENSIIRRKIPPVDVQKGFNSAMEKRIHNYPTCLREKENTQNVYYENCCMGDDRNSWHYRDFFNIRQKHVKNTSNSKKEVKASSNEYILYNIRDMNKLRSGKLFYIVAISLIKQMNINYYFDNIKEINLIYEKDLINKKINVNNIVKNDYRELLHLSYKYIIKSIKVDHNNLLCYYHLCVIYLYSLKIQKCLYICKNFLLQNFYNAFAFPFFLLSVVVSSCRCIKDDHIFEKQGKGKRVSNNCELVHDEIVKNNRKGKTSDDSNPFDVFKKQYKCLIRQLKQNAPSFYKSIVDVSDVFDTHDRKRRIGVTEFCDIRNIINCTNEGKQVFSNSQERLLRKDRKSTQHEDNEQGEKIMDGHNSSGCGCGSGSSSTRDRVVFGGRSFQAESLNKECFFFLGKAINYFSNNFFFLYLYVYYVINFFVLYDILFFWEKPKKKKVRHFRKSPYKFVFFREMSERDVTKPDLAPSVDAHPFPSPCEMAFDSNGESFSASDCSSRNSKVGPNRRSMGNPEVLSFKMRENTGECTNLTKGKKLKNKILTNAIKEEIDKIVISLNILNGKKIFRSNDSNKTGDRVSKVRDVQTEKDNTLVNKKKKTEFIPTKNENPRFTYTSDSYDANLNDRYIESGKESNINRRTYIDISKVNLLPCSVPLLLILYKYIWTTIRKKKNSDLYIYFYLNNIMEHINLKKIKCELHEKRDSSTLMKNAHMDDCNCFFSYSKESKKLFRRDFFSTEKGKSDIATVGSMRNTHTVRSNGTIGTRKINLRSIYLEAITWIGIGEILIYLRVHVKVVAHLFNIIDTYVKFYLRLNNNCNYYNIDNSTFYYNLTHHFMCLKCLYLFYLYSKCKGKLKRKSAVWMKQNSLMRLNKFGYLRTSWGNKETLHSKENLYTKILFFEREYKLHNFRMKYRHQPKIFLNNNYIYFNDKFCESDFKLPFHDNRAKSSGIKFWPQRRGKKGEAVKVTKASDATNEADTANEMTKTGAGKAKAKANANANANASGKDATHDSTNNTKGEIEIEREREKKKKGIEENINEKSNGKNMNKLCADEEKLFNSFYLEDTTQNKQKKYRLLKNMKIYISLINKIYYNDRKVNILYARYYFLKKKYLKVICILSLLNEHYKKKDYLVKNKNKTHVQSINKQKKLSSLKRKKDTKEHPFYLNNQTDFIYEYLNIYMCYQSFLKLKDYKKSTHYKKILNIIFFKCPIIPFNLFPLLNL</sequence>
<name>A0A1A8ZG61_PLAOA</name>
<feature type="region of interest" description="Disordered" evidence="1">
    <location>
        <begin position="303"/>
        <end position="348"/>
    </location>
</feature>
<feature type="region of interest" description="Disordered" evidence="1">
    <location>
        <begin position="2285"/>
        <end position="2320"/>
    </location>
</feature>
<evidence type="ECO:0000256" key="1">
    <source>
        <dbReference type="SAM" id="MobiDB-lite"/>
    </source>
</evidence>
<feature type="compositionally biased region" description="Low complexity" evidence="1">
    <location>
        <begin position="2930"/>
        <end position="2949"/>
    </location>
</feature>